<dbReference type="EMBL" id="NAAC01000043">
    <property type="protein sequence ID" value="RDJ03295.1"/>
    <property type="molecule type" value="Genomic_DNA"/>
</dbReference>
<accession>A0A370KFS6</accession>
<dbReference type="Gene3D" id="3.40.50.1000">
    <property type="entry name" value="HAD superfamily/HAD-like"/>
    <property type="match status" value="1"/>
</dbReference>
<evidence type="ECO:0000313" key="2">
    <source>
        <dbReference type="Proteomes" id="UP000254939"/>
    </source>
</evidence>
<protein>
    <submittedName>
        <fullName evidence="1">Hydrolase</fullName>
    </submittedName>
</protein>
<comment type="caution">
    <text evidence="1">The sequence shown here is derived from an EMBL/GenBank/DDBJ whole genome shotgun (WGS) entry which is preliminary data.</text>
</comment>
<dbReference type="Gene3D" id="1.10.150.400">
    <property type="match status" value="1"/>
</dbReference>
<dbReference type="SUPFAM" id="SSF56784">
    <property type="entry name" value="HAD-like"/>
    <property type="match status" value="1"/>
</dbReference>
<dbReference type="Proteomes" id="UP000254939">
    <property type="component" value="Unassembled WGS sequence"/>
</dbReference>
<dbReference type="InterPro" id="IPR036412">
    <property type="entry name" value="HAD-like_sf"/>
</dbReference>
<name>A0A370KFS6_9HYPH</name>
<dbReference type="CDD" id="cd01427">
    <property type="entry name" value="HAD_like"/>
    <property type="match status" value="1"/>
</dbReference>
<sequence length="655" mass="72744">MLRRNLDLLHSPLEGVWVISTDVFDTLLLRQPRSQRSRVMEGEQRFAQLLREQGLRANIEELLQARLAAEKLAYRALNVGGGIGEVRLTDIVERQLAMLGLPGALRDKRIDIEIAIEKNSLFANGDLAMALRRHRQVGLRIVAVSDTALGADRLSELINYFHGPGLVDAIYSSAELLASKRSGLLFSAVLASEKISAARLLHIGDDELADHAVPHKMGIQTIHVPKGRLRRFAAKADGARSETVRGIRRRLLPSGRRRISILEDQTSFGREVFGPIVAQFCLNIWLYARQAEAQGATLAFCARGGIGIRQAFEHLLTRLGLPLSLRRDNILVSRLVAARIALEARSPAVLDELGREFARNSFAEVATFLGGGQYLLPDAWDARFSAARFFDMLDTPAGRPVLDDVIEQNSFFRRHLDTFSDVKDRVILCDTGLYGSTQRLLAAGMPERRFETIQFARCNYKGLSEEHFGELSGLIVEDNLYNPFKVETVILRYWHIIERLFEPSVPSVRMLSLRQDGLVEGNCGNISYGKIDASSGNPLLAGVLEYIHDLDDGAQVIRDVPAAWVRLKQAITNPSALDVLALGAGLRSVDFGRSDTISVLNRADKAGIAQQLKSVKSHLWREAAIARDFPRLKSALLPVLELAHILRGVSARFQR</sequence>
<evidence type="ECO:0000313" key="1">
    <source>
        <dbReference type="EMBL" id="RDJ03295.1"/>
    </source>
</evidence>
<dbReference type="GO" id="GO:0016787">
    <property type="term" value="F:hydrolase activity"/>
    <property type="evidence" value="ECO:0007669"/>
    <property type="project" value="UniProtKB-KW"/>
</dbReference>
<keyword evidence="1" id="KW-0378">Hydrolase</keyword>
<dbReference type="OrthoDB" id="9816564at2"/>
<reference evidence="1 2" key="1">
    <citation type="submission" date="2017-03" db="EMBL/GenBank/DDBJ databases">
        <title>Genome analysis of Rhizobial strains effectives or ineffectives for nitrogen fixation isolated from bean seeds.</title>
        <authorList>
            <person name="Peralta H."/>
            <person name="Aguilar-Vera A."/>
            <person name="Mora Y."/>
            <person name="Vargas-Lagunas C."/>
            <person name="Girard L."/>
            <person name="Mora J."/>
        </authorList>
    </citation>
    <scope>NUCLEOTIDE SEQUENCE [LARGE SCALE GENOMIC DNA]</scope>
    <source>
        <strain evidence="1 2">CCGM3</strain>
    </source>
</reference>
<dbReference type="RefSeq" id="WP_016556005.1">
    <property type="nucleotide sequence ID" value="NZ_KZ857269.1"/>
</dbReference>
<dbReference type="InterPro" id="IPR023214">
    <property type="entry name" value="HAD_sf"/>
</dbReference>
<proteinExistence type="predicted"/>
<gene>
    <name evidence="1" type="ORF">B5K06_30335</name>
</gene>
<dbReference type="AlphaFoldDB" id="A0A370KFS6"/>
<organism evidence="1 2">
    <name type="scientific">Rhizobium grahamii</name>
    <dbReference type="NCBI Taxonomy" id="1120045"/>
    <lineage>
        <taxon>Bacteria</taxon>
        <taxon>Pseudomonadati</taxon>
        <taxon>Pseudomonadota</taxon>
        <taxon>Alphaproteobacteria</taxon>
        <taxon>Hyphomicrobiales</taxon>
        <taxon>Rhizobiaceae</taxon>
        <taxon>Rhizobium/Agrobacterium group</taxon>
        <taxon>Rhizobium</taxon>
    </lineage>
</organism>